<sequence length="331" mass="35618">MTPMRFLPDKFILMLIAAIITASFLPVRGEFAEWFAIATKIAVGLLFFLHGARLSRAAVMAGLVHWRLHLVVLAATFVLFPILGLAAGWLVPGLRESAFYTGILFLCVLPSTVQSSIAFTAIAGGNVSAAVVSASASNLLGMFLTPLLVGLLFTVQGSHGISLHALEGILLQLLAPFLLGQLLQPLIGDFMRRHNKALGVVDRGSILMVVYLAFSEAVVAGLWHSVSWEDLAMMVGVDMALLALVLLITAFGSKWLGFKLEDRITIMFCGSKKSLASGAPMANAIFPSQVVGSVVLPLMLFHQIQLIACAMLARRYADRKLKRETASRASV</sequence>
<keyword evidence="1" id="KW-0812">Transmembrane</keyword>
<dbReference type="Gene3D" id="1.20.1530.20">
    <property type="match status" value="1"/>
</dbReference>
<feature type="transmembrane region" description="Helical" evidence="1">
    <location>
        <begin position="97"/>
        <end position="122"/>
    </location>
</feature>
<dbReference type="GO" id="GO:0005886">
    <property type="term" value="C:plasma membrane"/>
    <property type="evidence" value="ECO:0007669"/>
    <property type="project" value="TreeGrafter"/>
</dbReference>
<organism evidence="2 3">
    <name type="scientific">Phyllobacterium leguminum</name>
    <dbReference type="NCBI Taxonomy" id="314237"/>
    <lineage>
        <taxon>Bacteria</taxon>
        <taxon>Pseudomonadati</taxon>
        <taxon>Pseudomonadota</taxon>
        <taxon>Alphaproteobacteria</taxon>
        <taxon>Hyphomicrobiales</taxon>
        <taxon>Phyllobacteriaceae</taxon>
        <taxon>Phyllobacterium</taxon>
    </lineage>
</organism>
<dbReference type="InterPro" id="IPR016833">
    <property type="entry name" value="Put_Na-Bile_cotransptr"/>
</dbReference>
<feature type="transmembrane region" description="Helical" evidence="1">
    <location>
        <begin position="31"/>
        <end position="49"/>
    </location>
</feature>
<dbReference type="PIRSF" id="PIRSF026166">
    <property type="entry name" value="UCP026166"/>
    <property type="match status" value="1"/>
</dbReference>
<keyword evidence="3" id="KW-1185">Reference proteome</keyword>
<dbReference type="Pfam" id="PF13593">
    <property type="entry name" value="SBF_like"/>
    <property type="match status" value="1"/>
</dbReference>
<keyword evidence="1" id="KW-1133">Transmembrane helix</keyword>
<feature type="transmembrane region" description="Helical" evidence="1">
    <location>
        <begin position="129"/>
        <end position="155"/>
    </location>
</feature>
<reference evidence="2 3" key="1">
    <citation type="submission" date="2018-06" db="EMBL/GenBank/DDBJ databases">
        <title>Genomic Encyclopedia of Type Strains, Phase III (KMG-III): the genomes of soil and plant-associated and newly described type strains.</title>
        <authorList>
            <person name="Whitman W."/>
        </authorList>
    </citation>
    <scope>NUCLEOTIDE SEQUENCE [LARGE SCALE GENOMIC DNA]</scope>
    <source>
        <strain evidence="2 3">ORS 1419</strain>
    </source>
</reference>
<feature type="transmembrane region" description="Helical" evidence="1">
    <location>
        <begin position="231"/>
        <end position="252"/>
    </location>
</feature>
<dbReference type="PANTHER" id="PTHR18640:SF5">
    <property type="entry name" value="SODIUM_BILE ACID COTRANSPORTER 7"/>
    <property type="match status" value="1"/>
</dbReference>
<comment type="caution">
    <text evidence="2">The sequence shown here is derived from an EMBL/GenBank/DDBJ whole genome shotgun (WGS) entry which is preliminary data.</text>
</comment>
<gene>
    <name evidence="2" type="ORF">C7477_12510</name>
</gene>
<name>A0A318T331_9HYPH</name>
<feature type="transmembrane region" description="Helical" evidence="1">
    <location>
        <begin position="7"/>
        <end position="25"/>
    </location>
</feature>
<evidence type="ECO:0000256" key="1">
    <source>
        <dbReference type="SAM" id="Phobius"/>
    </source>
</evidence>
<feature type="transmembrane region" description="Helical" evidence="1">
    <location>
        <begin position="204"/>
        <end position="225"/>
    </location>
</feature>
<evidence type="ECO:0000313" key="3">
    <source>
        <dbReference type="Proteomes" id="UP000247454"/>
    </source>
</evidence>
<dbReference type="AlphaFoldDB" id="A0A318T331"/>
<feature type="transmembrane region" description="Helical" evidence="1">
    <location>
        <begin position="161"/>
        <end position="183"/>
    </location>
</feature>
<feature type="transmembrane region" description="Helical" evidence="1">
    <location>
        <begin position="70"/>
        <end position="91"/>
    </location>
</feature>
<keyword evidence="1" id="KW-0472">Membrane</keyword>
<dbReference type="PANTHER" id="PTHR18640">
    <property type="entry name" value="SOLUTE CARRIER FAMILY 10 MEMBER 7"/>
    <property type="match status" value="1"/>
</dbReference>
<dbReference type="EMBL" id="QJTF01000025">
    <property type="protein sequence ID" value="PYE86417.1"/>
    <property type="molecule type" value="Genomic_DNA"/>
</dbReference>
<dbReference type="InterPro" id="IPR038770">
    <property type="entry name" value="Na+/solute_symporter_sf"/>
</dbReference>
<proteinExistence type="predicted"/>
<dbReference type="Proteomes" id="UP000247454">
    <property type="component" value="Unassembled WGS sequence"/>
</dbReference>
<accession>A0A318T331</accession>
<protein>
    <submittedName>
        <fullName evidence="2">Sodium/bile acid cotransporter 7</fullName>
    </submittedName>
</protein>
<evidence type="ECO:0000313" key="2">
    <source>
        <dbReference type="EMBL" id="PYE86417.1"/>
    </source>
</evidence>